<feature type="non-terminal residue" evidence="5">
    <location>
        <position position="1"/>
    </location>
</feature>
<dbReference type="InterPro" id="IPR009057">
    <property type="entry name" value="Homeodomain-like_sf"/>
</dbReference>
<dbReference type="GO" id="GO:0043565">
    <property type="term" value="F:sequence-specific DNA binding"/>
    <property type="evidence" value="ECO:0007669"/>
    <property type="project" value="InterPro"/>
</dbReference>
<evidence type="ECO:0000313" key="6">
    <source>
        <dbReference type="Proteomes" id="UP001155587"/>
    </source>
</evidence>
<comment type="similarity">
    <text evidence="1">Belongs to the IS150/IS1296 orfA family.</text>
</comment>
<proteinExistence type="inferred from homology"/>
<feature type="compositionally biased region" description="Basic residues" evidence="3">
    <location>
        <begin position="125"/>
        <end position="136"/>
    </location>
</feature>
<feature type="domain" description="Insertion element IS150 protein InsJ-like helix-turn-helix" evidence="4">
    <location>
        <begin position="77"/>
        <end position="130"/>
    </location>
</feature>
<name>A0A9X3CVW6_9VIBR</name>
<keyword evidence="6" id="KW-1185">Reference proteome</keyword>
<evidence type="ECO:0000313" key="5">
    <source>
        <dbReference type="EMBL" id="MCW8349329.1"/>
    </source>
</evidence>
<comment type="caution">
    <text evidence="5">The sequence shown here is derived from an EMBL/GenBank/DDBJ whole genome shotgun (WGS) entry which is preliminary data.</text>
</comment>
<dbReference type="InterPro" id="IPR055247">
    <property type="entry name" value="InsJ-like_HTH"/>
</dbReference>
<feature type="coiled-coil region" evidence="2">
    <location>
        <begin position="148"/>
        <end position="181"/>
    </location>
</feature>
<dbReference type="Proteomes" id="UP001155587">
    <property type="component" value="Unassembled WGS sequence"/>
</dbReference>
<organism evidence="5 6">
    <name type="scientific">Vibrio qingdaonensis</name>
    <dbReference type="NCBI Taxonomy" id="2829491"/>
    <lineage>
        <taxon>Bacteria</taxon>
        <taxon>Pseudomonadati</taxon>
        <taxon>Pseudomonadota</taxon>
        <taxon>Gammaproteobacteria</taxon>
        <taxon>Vibrionales</taxon>
        <taxon>Vibrionaceae</taxon>
        <taxon>Vibrio</taxon>
    </lineage>
</organism>
<evidence type="ECO:0000259" key="4">
    <source>
        <dbReference type="Pfam" id="PF13518"/>
    </source>
</evidence>
<evidence type="ECO:0000256" key="1">
    <source>
        <dbReference type="ARBA" id="ARBA00038232"/>
    </source>
</evidence>
<dbReference type="SUPFAM" id="SSF46689">
    <property type="entry name" value="Homeodomain-like"/>
    <property type="match status" value="1"/>
</dbReference>
<protein>
    <submittedName>
        <fullName evidence="5">Helix-turn-helix domain-containing protein</fullName>
    </submittedName>
</protein>
<dbReference type="PANTHER" id="PTHR33795">
    <property type="entry name" value="INSERTION ELEMENT IS150 PROTEIN INSJ"/>
    <property type="match status" value="1"/>
</dbReference>
<dbReference type="SUPFAM" id="SSF48295">
    <property type="entry name" value="TrpR-like"/>
    <property type="match status" value="1"/>
</dbReference>
<dbReference type="Pfam" id="PF13518">
    <property type="entry name" value="HTH_28"/>
    <property type="match status" value="1"/>
</dbReference>
<accession>A0A9X3CVW6</accession>
<evidence type="ECO:0000256" key="3">
    <source>
        <dbReference type="SAM" id="MobiDB-lite"/>
    </source>
</evidence>
<evidence type="ECO:0000256" key="2">
    <source>
        <dbReference type="SAM" id="Coils"/>
    </source>
</evidence>
<dbReference type="EMBL" id="JAKRRY010000109">
    <property type="protein sequence ID" value="MCW8349329.1"/>
    <property type="molecule type" value="Genomic_DNA"/>
</dbReference>
<feature type="region of interest" description="Disordered" evidence="3">
    <location>
        <begin position="125"/>
        <end position="147"/>
    </location>
</feature>
<keyword evidence="2" id="KW-0175">Coiled coil</keyword>
<gene>
    <name evidence="5" type="ORF">MD535_25475</name>
</gene>
<dbReference type="InterPro" id="IPR052057">
    <property type="entry name" value="IS150/IS1296_orfA-like"/>
</dbReference>
<reference evidence="5" key="1">
    <citation type="submission" date="2022-02" db="EMBL/GenBank/DDBJ databases">
        <title>Vibrio sp. nov, a new bacterium isolated from seawater.</title>
        <authorList>
            <person name="Yuan Y."/>
        </authorList>
    </citation>
    <scope>NUCLEOTIDE SEQUENCE</scope>
    <source>
        <strain evidence="5">ZSDZ65</strain>
    </source>
</reference>
<sequence>ELTPNSWTPIIGGLFMSKYSRELKCVIAKQCLDGASSRYLAKQYSISSRQIRYWAQVFAIHGAGSFLPTKHAATAQKKRKALNLMWTNDWSLTHTSAVLNLSSPGILSVWLKRFNELGIEGLKMRQKGRPSMKKQPQRTTKSDNEMTLEELKEELVYLRTENAVLKKLEELEQEKNRRTKKKRS</sequence>
<dbReference type="InterPro" id="IPR010921">
    <property type="entry name" value="Trp_repressor/repl_initiator"/>
</dbReference>
<dbReference type="PANTHER" id="PTHR33795:SF1">
    <property type="entry name" value="INSERTION ELEMENT IS150 PROTEIN INSJ"/>
    <property type="match status" value="1"/>
</dbReference>
<dbReference type="AlphaFoldDB" id="A0A9X3CVW6"/>